<reference evidence="2 3" key="1">
    <citation type="submission" date="2024-05" db="EMBL/GenBank/DDBJ databases">
        <title>Genetic variation in Jamaican populations of the coffee berry borer (Hypothenemus hampei).</title>
        <authorList>
            <person name="Errbii M."/>
            <person name="Myrie A."/>
        </authorList>
    </citation>
    <scope>NUCLEOTIDE SEQUENCE [LARGE SCALE GENOMIC DNA]</scope>
    <source>
        <strain evidence="2">JA-Hopewell-2020-01-JO</strain>
        <tissue evidence="2">Whole body</tissue>
    </source>
</reference>
<evidence type="ECO:0000313" key="2">
    <source>
        <dbReference type="EMBL" id="KAL1494035.1"/>
    </source>
</evidence>
<feature type="compositionally biased region" description="Basic and acidic residues" evidence="1">
    <location>
        <begin position="58"/>
        <end position="68"/>
    </location>
</feature>
<comment type="caution">
    <text evidence="2">The sequence shown here is derived from an EMBL/GenBank/DDBJ whole genome shotgun (WGS) entry which is preliminary data.</text>
</comment>
<dbReference type="Proteomes" id="UP001566132">
    <property type="component" value="Unassembled WGS sequence"/>
</dbReference>
<proteinExistence type="predicted"/>
<dbReference type="EMBL" id="JBDJPC010000007">
    <property type="protein sequence ID" value="KAL1494035.1"/>
    <property type="molecule type" value="Genomic_DNA"/>
</dbReference>
<keyword evidence="3" id="KW-1185">Reference proteome</keyword>
<feature type="region of interest" description="Disordered" evidence="1">
    <location>
        <begin position="40"/>
        <end position="68"/>
    </location>
</feature>
<gene>
    <name evidence="2" type="ORF">ABEB36_009702</name>
</gene>
<evidence type="ECO:0000313" key="3">
    <source>
        <dbReference type="Proteomes" id="UP001566132"/>
    </source>
</evidence>
<protein>
    <submittedName>
        <fullName evidence="2">Uncharacterized protein</fullName>
    </submittedName>
</protein>
<sequence>MHTDLSSHLHTSKCYQTTQERRNFFTQECCTVKKKRITKKQKSTETNLKMKQRLIKQNKAEEKAENKR</sequence>
<organism evidence="2 3">
    <name type="scientific">Hypothenemus hampei</name>
    <name type="common">Coffee berry borer</name>
    <dbReference type="NCBI Taxonomy" id="57062"/>
    <lineage>
        <taxon>Eukaryota</taxon>
        <taxon>Metazoa</taxon>
        <taxon>Ecdysozoa</taxon>
        <taxon>Arthropoda</taxon>
        <taxon>Hexapoda</taxon>
        <taxon>Insecta</taxon>
        <taxon>Pterygota</taxon>
        <taxon>Neoptera</taxon>
        <taxon>Endopterygota</taxon>
        <taxon>Coleoptera</taxon>
        <taxon>Polyphaga</taxon>
        <taxon>Cucujiformia</taxon>
        <taxon>Curculionidae</taxon>
        <taxon>Scolytinae</taxon>
        <taxon>Hypothenemus</taxon>
    </lineage>
</organism>
<evidence type="ECO:0000256" key="1">
    <source>
        <dbReference type="SAM" id="MobiDB-lite"/>
    </source>
</evidence>
<name>A0ABD1EK60_HYPHA</name>
<dbReference type="AlphaFoldDB" id="A0ABD1EK60"/>
<accession>A0ABD1EK60</accession>